<feature type="non-terminal residue" evidence="2">
    <location>
        <position position="76"/>
    </location>
</feature>
<dbReference type="Gramene" id="OMO80093">
    <property type="protein sequence ID" value="OMO80093"/>
    <property type="gene ID" value="CCACVL1_13173"/>
</dbReference>
<evidence type="ECO:0000313" key="3">
    <source>
        <dbReference type="Proteomes" id="UP000188268"/>
    </source>
</evidence>
<feature type="chain" id="PRO_5012503644" evidence="1">
    <location>
        <begin position="18"/>
        <end position="76"/>
    </location>
</feature>
<evidence type="ECO:0000256" key="1">
    <source>
        <dbReference type="SAM" id="SignalP"/>
    </source>
</evidence>
<accession>A0A1R3IBX6</accession>
<proteinExistence type="predicted"/>
<protein>
    <submittedName>
        <fullName evidence="2">Uncharacterized protein</fullName>
    </submittedName>
</protein>
<comment type="caution">
    <text evidence="2">The sequence shown here is derived from an EMBL/GenBank/DDBJ whole genome shotgun (WGS) entry which is preliminary data.</text>
</comment>
<keyword evidence="3" id="KW-1185">Reference proteome</keyword>
<sequence length="76" mass="7907">MKVFIFICLLLITGLGGQNFPGAPNQYPVQPPNGAVVPGPPLDEHDTSIGMEPSAFPDQFTGAPNGCVLIRGIAVC</sequence>
<organism evidence="2 3">
    <name type="scientific">Corchorus capsularis</name>
    <name type="common">Jute</name>
    <dbReference type="NCBI Taxonomy" id="210143"/>
    <lineage>
        <taxon>Eukaryota</taxon>
        <taxon>Viridiplantae</taxon>
        <taxon>Streptophyta</taxon>
        <taxon>Embryophyta</taxon>
        <taxon>Tracheophyta</taxon>
        <taxon>Spermatophyta</taxon>
        <taxon>Magnoliopsida</taxon>
        <taxon>eudicotyledons</taxon>
        <taxon>Gunneridae</taxon>
        <taxon>Pentapetalae</taxon>
        <taxon>rosids</taxon>
        <taxon>malvids</taxon>
        <taxon>Malvales</taxon>
        <taxon>Malvaceae</taxon>
        <taxon>Grewioideae</taxon>
        <taxon>Apeibeae</taxon>
        <taxon>Corchorus</taxon>
    </lineage>
</organism>
<gene>
    <name evidence="2" type="ORF">CCACVL1_13173</name>
</gene>
<reference evidence="2 3" key="1">
    <citation type="submission" date="2013-09" db="EMBL/GenBank/DDBJ databases">
        <title>Corchorus capsularis genome sequencing.</title>
        <authorList>
            <person name="Alam M."/>
            <person name="Haque M.S."/>
            <person name="Islam M.S."/>
            <person name="Emdad E.M."/>
            <person name="Islam M.M."/>
            <person name="Ahmed B."/>
            <person name="Halim A."/>
            <person name="Hossen Q.M.M."/>
            <person name="Hossain M.Z."/>
            <person name="Ahmed R."/>
            <person name="Khan M.M."/>
            <person name="Islam R."/>
            <person name="Rashid M.M."/>
            <person name="Khan S.A."/>
            <person name="Rahman M.S."/>
            <person name="Alam M."/>
        </authorList>
    </citation>
    <scope>NUCLEOTIDE SEQUENCE [LARGE SCALE GENOMIC DNA]</scope>
    <source>
        <strain evidence="3">cv. CVL-1</strain>
        <tissue evidence="2">Whole seedling</tissue>
    </source>
</reference>
<dbReference type="Proteomes" id="UP000188268">
    <property type="component" value="Unassembled WGS sequence"/>
</dbReference>
<feature type="signal peptide" evidence="1">
    <location>
        <begin position="1"/>
        <end position="17"/>
    </location>
</feature>
<keyword evidence="1" id="KW-0732">Signal</keyword>
<evidence type="ECO:0000313" key="2">
    <source>
        <dbReference type="EMBL" id="OMO80093.1"/>
    </source>
</evidence>
<name>A0A1R3IBX6_COCAP</name>
<dbReference type="EMBL" id="AWWV01010327">
    <property type="protein sequence ID" value="OMO80093.1"/>
    <property type="molecule type" value="Genomic_DNA"/>
</dbReference>
<dbReference type="AlphaFoldDB" id="A0A1R3IBX6"/>